<reference evidence="1 2" key="1">
    <citation type="submission" date="2016-07" db="EMBL/GenBank/DDBJ databases">
        <title>Draft genome of a psychrotolerant acidophile Acidithiobacillus ferrivorans strain YL15.</title>
        <authorList>
            <person name="Peng T."/>
            <person name="Ma L."/>
            <person name="Nan M."/>
            <person name="An N."/>
            <person name="Wang M."/>
            <person name="Qiu G."/>
            <person name="Zeng W."/>
        </authorList>
    </citation>
    <scope>NUCLEOTIDE SEQUENCE [LARGE SCALE GENOMIC DNA]</scope>
    <source>
        <strain evidence="1 2">YL15</strain>
    </source>
</reference>
<name>A0A1B9BYG0_9PROT</name>
<protein>
    <submittedName>
        <fullName evidence="1">Uncharacterized protein</fullName>
    </submittedName>
</protein>
<evidence type="ECO:0000313" key="1">
    <source>
        <dbReference type="EMBL" id="OCB02747.1"/>
    </source>
</evidence>
<accession>A0A1B9BYG0</accession>
<evidence type="ECO:0000313" key="2">
    <source>
        <dbReference type="Proteomes" id="UP000093129"/>
    </source>
</evidence>
<dbReference type="Proteomes" id="UP000093129">
    <property type="component" value="Unassembled WGS sequence"/>
</dbReference>
<proteinExistence type="predicted"/>
<organism evidence="1 2">
    <name type="scientific">Acidithiobacillus ferrivorans</name>
    <dbReference type="NCBI Taxonomy" id="160808"/>
    <lineage>
        <taxon>Bacteria</taxon>
        <taxon>Pseudomonadati</taxon>
        <taxon>Pseudomonadota</taxon>
        <taxon>Acidithiobacillia</taxon>
        <taxon>Acidithiobacillales</taxon>
        <taxon>Acidithiobacillaceae</taxon>
        <taxon>Acidithiobacillus</taxon>
    </lineage>
</organism>
<dbReference type="AlphaFoldDB" id="A0A1B9BYG0"/>
<sequence length="138" mass="15502">MSALSQLPGGGLYCLPVDGFRPDLAGWPRRFAQYVARSSSGNRDLPILIEPPRLTLGSLLRRCPDASGESFHPHMEGMVREEVGGIHSILGVRILRYPWNDYFTLLTVDDEQLHLNEYLRNICPVPLPCMEQRRSGLG</sequence>
<dbReference type="EMBL" id="MASQ01000088">
    <property type="protein sequence ID" value="OCB02747.1"/>
    <property type="molecule type" value="Genomic_DNA"/>
</dbReference>
<gene>
    <name evidence="1" type="ORF">BBC27_11500</name>
</gene>
<comment type="caution">
    <text evidence="1">The sequence shown here is derived from an EMBL/GenBank/DDBJ whole genome shotgun (WGS) entry which is preliminary data.</text>
</comment>